<sequence>MKTTIAYAELNNELQELYLAAKVWVSELEFLEREYEFLKKLLTTALLPLVQRDTLARVSDIQLLALKTAKRQEGLKKEIGLYLQRVETYITDSDQQLDITLVETHAALAAELALVKWNLGALRTQVFLLSKEGKNEYSTH</sequence>
<dbReference type="Proteomes" id="UP000036458">
    <property type="component" value="Chromosome"/>
</dbReference>
<evidence type="ECO:0000313" key="1">
    <source>
        <dbReference type="EMBL" id="AKQ46016.1"/>
    </source>
</evidence>
<keyword evidence="2" id="KW-1185">Reference proteome</keyword>
<accession>A0A0H4W6F7</accession>
<dbReference type="KEGG" id="ruf:TH63_10810"/>
<dbReference type="STRING" id="1379910.TH63_10810"/>
<name>A0A0H4W6F7_9BACT</name>
<reference evidence="1 2" key="1">
    <citation type="submission" date="2015-01" db="EMBL/GenBank/DDBJ databases">
        <title>Rufibacter sp./DG31D/ whole genome sequencing.</title>
        <authorList>
            <person name="Kim M.K."/>
            <person name="Srinivasan S."/>
            <person name="Lee J.-J."/>
        </authorList>
    </citation>
    <scope>NUCLEOTIDE SEQUENCE [LARGE SCALE GENOMIC DNA]</scope>
    <source>
        <strain evidence="1 2">DG31D</strain>
    </source>
</reference>
<dbReference type="PATRIC" id="fig|1379910.4.peg.2351"/>
<evidence type="ECO:0000313" key="2">
    <source>
        <dbReference type="Proteomes" id="UP000036458"/>
    </source>
</evidence>
<proteinExistence type="predicted"/>
<dbReference type="RefSeq" id="WP_048920953.1">
    <property type="nucleotide sequence ID" value="NZ_CP010777.1"/>
</dbReference>
<dbReference type="OrthoDB" id="768626at2"/>
<dbReference type="AlphaFoldDB" id="A0A0H4W6F7"/>
<dbReference type="EMBL" id="CP010777">
    <property type="protein sequence ID" value="AKQ46016.1"/>
    <property type="molecule type" value="Genomic_DNA"/>
</dbReference>
<gene>
    <name evidence="1" type="ORF">TH63_10810</name>
</gene>
<organism evidence="1 2">
    <name type="scientific">Rufibacter radiotolerans</name>
    <dbReference type="NCBI Taxonomy" id="1379910"/>
    <lineage>
        <taxon>Bacteria</taxon>
        <taxon>Pseudomonadati</taxon>
        <taxon>Bacteroidota</taxon>
        <taxon>Cytophagia</taxon>
        <taxon>Cytophagales</taxon>
        <taxon>Hymenobacteraceae</taxon>
        <taxon>Rufibacter</taxon>
    </lineage>
</organism>
<protein>
    <submittedName>
        <fullName evidence="1">Uncharacterized protein</fullName>
    </submittedName>
</protein>